<keyword evidence="11" id="KW-0220">Diaminopimelate biosynthesis</keyword>
<keyword evidence="12" id="KW-0457">Lysine biosynthesis</keyword>
<comment type="similarity">
    <text evidence="4">Belongs to the peptidase M20A family.</text>
</comment>
<evidence type="ECO:0000313" key="16">
    <source>
        <dbReference type="EMBL" id="AWF95720.1"/>
    </source>
</evidence>
<sequence length="396" mass="43513">MNNVERISILEKSISIKTDGHNEQELAEYFKKILKDHNIESTEIPFATGRSNLIVSMGHGDRILGLTGHMDTVNIGPLSDWKSDPLVLTDMDGKLFGRGTSDVKGGLVALIIALIEIKDEGIDLGGQIRLLATGGEEKGQLGSASLLGHQLISDLDALIVAEPSRLSNPKSGKSTQFAIFGQNGVLDFEIISKGKSAHSSMPELGINAIDNLQEYMNQQKNYFDHMVQINDSVLGKIIPVNSIISGGEQINSVPSYAKLTTKVRTTTMVNANRIISDLEDIISEMNKVADMNLELNVLRQLDPVVTSKDSSIIKLVSLYGPEFFKQKITLRTVAGTTDAATFISENDRMDIVQIGPGNNSSHMANEYIFKQDFIDYIEFIKKIIVSYLNDELVKDI</sequence>
<dbReference type="NCBIfam" id="NF006365">
    <property type="entry name" value="PRK08588.1"/>
    <property type="match status" value="1"/>
</dbReference>
<name>A0A2S1KRV4_9LACO</name>
<evidence type="ECO:0000256" key="1">
    <source>
        <dbReference type="ARBA" id="ARBA00001941"/>
    </source>
</evidence>
<dbReference type="PROSITE" id="PS00758">
    <property type="entry name" value="ARGE_DAPE_CPG2_1"/>
    <property type="match status" value="1"/>
</dbReference>
<dbReference type="Pfam" id="PF07687">
    <property type="entry name" value="M20_dimer"/>
    <property type="match status" value="1"/>
</dbReference>
<evidence type="ECO:0000256" key="14">
    <source>
        <dbReference type="ARBA" id="ARBA00051301"/>
    </source>
</evidence>
<dbReference type="InterPro" id="IPR050072">
    <property type="entry name" value="Peptidase_M20A"/>
</dbReference>
<dbReference type="GO" id="GO:0009089">
    <property type="term" value="P:lysine biosynthetic process via diaminopimelate"/>
    <property type="evidence" value="ECO:0007669"/>
    <property type="project" value="UniProtKB-UniPathway"/>
</dbReference>
<evidence type="ECO:0000259" key="15">
    <source>
        <dbReference type="Pfam" id="PF07687"/>
    </source>
</evidence>
<dbReference type="SUPFAM" id="SSF55031">
    <property type="entry name" value="Bacterial exopeptidase dimerisation domain"/>
    <property type="match status" value="1"/>
</dbReference>
<dbReference type="PANTHER" id="PTHR43808:SF8">
    <property type="entry name" value="PEPTIDASE M20 DIMERISATION DOMAIN-CONTAINING PROTEIN"/>
    <property type="match status" value="1"/>
</dbReference>
<proteinExistence type="inferred from homology"/>
<evidence type="ECO:0000256" key="4">
    <source>
        <dbReference type="ARBA" id="ARBA00006247"/>
    </source>
</evidence>
<dbReference type="Gene3D" id="3.30.70.360">
    <property type="match status" value="1"/>
</dbReference>
<evidence type="ECO:0000256" key="5">
    <source>
        <dbReference type="ARBA" id="ARBA00011921"/>
    </source>
</evidence>
<comment type="cofactor">
    <cofactor evidence="1">
        <name>Co(2+)</name>
        <dbReference type="ChEBI" id="CHEBI:48828"/>
    </cofactor>
</comment>
<evidence type="ECO:0000256" key="6">
    <source>
        <dbReference type="ARBA" id="ARBA00016853"/>
    </source>
</evidence>
<reference evidence="16 17" key="1">
    <citation type="submission" date="2017-04" db="EMBL/GenBank/DDBJ databases">
        <title>Weissella cibaria strain m2 complete genome.</title>
        <authorList>
            <person name="Pan Q."/>
            <person name="Tan M."/>
            <person name="Yao F."/>
            <person name="Su S."/>
        </authorList>
    </citation>
    <scope>NUCLEOTIDE SEQUENCE [LARGE SCALE GENOMIC DNA]</scope>
    <source>
        <strain evidence="16 17">M2</strain>
    </source>
</reference>
<protein>
    <recommendedName>
        <fullName evidence="6">Probable succinyl-diaminopimelate desuccinylase</fullName>
        <ecNumber evidence="5">3.5.1.18</ecNumber>
    </recommendedName>
</protein>
<dbReference type="CDD" id="cd08659">
    <property type="entry name" value="M20_ArgE_DapE-like"/>
    <property type="match status" value="1"/>
</dbReference>
<dbReference type="NCBIfam" id="TIGR01910">
    <property type="entry name" value="DapE-ArgE"/>
    <property type="match status" value="1"/>
</dbReference>
<dbReference type="InterPro" id="IPR036264">
    <property type="entry name" value="Bact_exopeptidase_dim_dom"/>
</dbReference>
<dbReference type="Gene3D" id="3.40.630.10">
    <property type="entry name" value="Zn peptidases"/>
    <property type="match status" value="2"/>
</dbReference>
<evidence type="ECO:0000256" key="13">
    <source>
        <dbReference type="ARBA" id="ARBA00023285"/>
    </source>
</evidence>
<dbReference type="InterPro" id="IPR011650">
    <property type="entry name" value="Peptidase_M20_dimer"/>
</dbReference>
<dbReference type="InterPro" id="IPR001261">
    <property type="entry name" value="ArgE/DapE_CS"/>
</dbReference>
<keyword evidence="10" id="KW-0862">Zinc</keyword>
<dbReference type="GO" id="GO:0019877">
    <property type="term" value="P:diaminopimelate biosynthetic process"/>
    <property type="evidence" value="ECO:0007669"/>
    <property type="project" value="UniProtKB-KW"/>
</dbReference>
<evidence type="ECO:0000256" key="7">
    <source>
        <dbReference type="ARBA" id="ARBA00022605"/>
    </source>
</evidence>
<dbReference type="InterPro" id="IPR010182">
    <property type="entry name" value="ArgE/DapE"/>
</dbReference>
<dbReference type="EMBL" id="CP020928">
    <property type="protein sequence ID" value="AWF95720.1"/>
    <property type="molecule type" value="Genomic_DNA"/>
</dbReference>
<comment type="cofactor">
    <cofactor evidence="2">
        <name>Zn(2+)</name>
        <dbReference type="ChEBI" id="CHEBI:29105"/>
    </cofactor>
</comment>
<evidence type="ECO:0000256" key="3">
    <source>
        <dbReference type="ARBA" id="ARBA00005130"/>
    </source>
</evidence>
<evidence type="ECO:0000256" key="2">
    <source>
        <dbReference type="ARBA" id="ARBA00001947"/>
    </source>
</evidence>
<dbReference type="UniPathway" id="UPA00034">
    <property type="reaction ID" value="UER00021"/>
</dbReference>
<keyword evidence="13" id="KW-0170">Cobalt</keyword>
<dbReference type="SUPFAM" id="SSF53187">
    <property type="entry name" value="Zn-dependent exopeptidases"/>
    <property type="match status" value="1"/>
</dbReference>
<dbReference type="InterPro" id="IPR002933">
    <property type="entry name" value="Peptidase_M20"/>
</dbReference>
<keyword evidence="8" id="KW-0479">Metal-binding</keyword>
<organism evidence="16 17">
    <name type="scientific">Weissella cibaria</name>
    <dbReference type="NCBI Taxonomy" id="137591"/>
    <lineage>
        <taxon>Bacteria</taxon>
        <taxon>Bacillati</taxon>
        <taxon>Bacillota</taxon>
        <taxon>Bacilli</taxon>
        <taxon>Lactobacillales</taxon>
        <taxon>Lactobacillaceae</taxon>
        <taxon>Weissella</taxon>
    </lineage>
</organism>
<keyword evidence="9" id="KW-0378">Hydrolase</keyword>
<evidence type="ECO:0000313" key="17">
    <source>
        <dbReference type="Proteomes" id="UP000244870"/>
    </source>
</evidence>
<evidence type="ECO:0000256" key="9">
    <source>
        <dbReference type="ARBA" id="ARBA00022801"/>
    </source>
</evidence>
<accession>A0A2S1KRV4</accession>
<dbReference type="PANTHER" id="PTHR43808">
    <property type="entry name" value="ACETYLORNITHINE DEACETYLASE"/>
    <property type="match status" value="1"/>
</dbReference>
<gene>
    <name evidence="16" type="ORF">B6254_1316</name>
</gene>
<feature type="domain" description="Peptidase M20 dimerisation" evidence="15">
    <location>
        <begin position="181"/>
        <end position="287"/>
    </location>
</feature>
<dbReference type="GO" id="GO:0046872">
    <property type="term" value="F:metal ion binding"/>
    <property type="evidence" value="ECO:0007669"/>
    <property type="project" value="UniProtKB-KW"/>
</dbReference>
<dbReference type="PROSITE" id="PS00759">
    <property type="entry name" value="ARGE_DAPE_CPG2_2"/>
    <property type="match status" value="1"/>
</dbReference>
<dbReference type="GO" id="GO:0009014">
    <property type="term" value="F:succinyl-diaminopimelate desuccinylase activity"/>
    <property type="evidence" value="ECO:0007669"/>
    <property type="project" value="UniProtKB-EC"/>
</dbReference>
<evidence type="ECO:0000256" key="10">
    <source>
        <dbReference type="ARBA" id="ARBA00022833"/>
    </source>
</evidence>
<evidence type="ECO:0000256" key="11">
    <source>
        <dbReference type="ARBA" id="ARBA00022915"/>
    </source>
</evidence>
<evidence type="ECO:0000256" key="8">
    <source>
        <dbReference type="ARBA" id="ARBA00022723"/>
    </source>
</evidence>
<dbReference type="Pfam" id="PF01546">
    <property type="entry name" value="Peptidase_M20"/>
    <property type="match status" value="1"/>
</dbReference>
<dbReference type="RefSeq" id="WP_108730532.1">
    <property type="nucleotide sequence ID" value="NZ_CP020928.1"/>
</dbReference>
<comment type="catalytic activity">
    <reaction evidence="14">
        <text>N-succinyl-(2S,6S)-2,6-diaminopimelate + H2O = (2S,6S)-2,6-diaminopimelate + succinate</text>
        <dbReference type="Rhea" id="RHEA:22608"/>
        <dbReference type="ChEBI" id="CHEBI:15377"/>
        <dbReference type="ChEBI" id="CHEBI:30031"/>
        <dbReference type="ChEBI" id="CHEBI:57609"/>
        <dbReference type="ChEBI" id="CHEBI:58087"/>
        <dbReference type="EC" id="3.5.1.18"/>
    </reaction>
</comment>
<dbReference type="EC" id="3.5.1.18" evidence="5"/>
<keyword evidence="7" id="KW-0028">Amino-acid biosynthesis</keyword>
<dbReference type="Proteomes" id="UP000244870">
    <property type="component" value="Chromosome"/>
</dbReference>
<dbReference type="AlphaFoldDB" id="A0A2S1KRV4"/>
<comment type="pathway">
    <text evidence="3">Amino-acid biosynthesis; L-lysine biosynthesis via DAP pathway; LL-2,6-diaminopimelate from (S)-tetrahydrodipicolinate (succinylase route): step 3/3.</text>
</comment>
<evidence type="ECO:0000256" key="12">
    <source>
        <dbReference type="ARBA" id="ARBA00023154"/>
    </source>
</evidence>